<protein>
    <submittedName>
        <fullName evidence="2">DciA family protein</fullName>
    </submittedName>
</protein>
<proteinExistence type="predicted"/>
<dbReference type="PANTHER" id="PTHR36456:SF1">
    <property type="entry name" value="UPF0232 PROTEIN SCO3875"/>
    <property type="match status" value="1"/>
</dbReference>
<dbReference type="Pfam" id="PF05258">
    <property type="entry name" value="DciA"/>
    <property type="match status" value="1"/>
</dbReference>
<organism evidence="2 3">
    <name type="scientific">Demequina muriae</name>
    <dbReference type="NCBI Taxonomy" id="3051664"/>
    <lineage>
        <taxon>Bacteria</taxon>
        <taxon>Bacillati</taxon>
        <taxon>Actinomycetota</taxon>
        <taxon>Actinomycetes</taxon>
        <taxon>Micrococcales</taxon>
        <taxon>Demequinaceae</taxon>
        <taxon>Demequina</taxon>
    </lineage>
</organism>
<evidence type="ECO:0000313" key="2">
    <source>
        <dbReference type="EMBL" id="MDN4480507.1"/>
    </source>
</evidence>
<keyword evidence="3" id="KW-1185">Reference proteome</keyword>
<feature type="region of interest" description="Disordered" evidence="1">
    <location>
        <begin position="180"/>
        <end position="203"/>
    </location>
</feature>
<dbReference type="PANTHER" id="PTHR36456">
    <property type="entry name" value="UPF0232 PROTEIN SCO3875"/>
    <property type="match status" value="1"/>
</dbReference>
<feature type="compositionally biased region" description="Polar residues" evidence="1">
    <location>
        <begin position="180"/>
        <end position="190"/>
    </location>
</feature>
<dbReference type="InterPro" id="IPR007922">
    <property type="entry name" value="DciA-like"/>
</dbReference>
<dbReference type="RefSeq" id="WP_301141919.1">
    <property type="nucleotide sequence ID" value="NZ_JAUHQA010000001.1"/>
</dbReference>
<feature type="compositionally biased region" description="Basic and acidic residues" evidence="1">
    <location>
        <begin position="1"/>
        <end position="22"/>
    </location>
</feature>
<evidence type="ECO:0000313" key="3">
    <source>
        <dbReference type="Proteomes" id="UP001172708"/>
    </source>
</evidence>
<dbReference type="Proteomes" id="UP001172708">
    <property type="component" value="Unassembled WGS sequence"/>
</dbReference>
<feature type="compositionally biased region" description="Basic residues" evidence="1">
    <location>
        <begin position="68"/>
        <end position="80"/>
    </location>
</feature>
<comment type="caution">
    <text evidence="2">The sequence shown here is derived from an EMBL/GenBank/DDBJ whole genome shotgun (WGS) entry which is preliminary data.</text>
</comment>
<feature type="region of interest" description="Disordered" evidence="1">
    <location>
        <begin position="1"/>
        <end position="91"/>
    </location>
</feature>
<sequence length="203" mass="22375">MTERQRPEDPEVRAGAGEPHDEAAEDASPEAADSAGVSSSPHDLAKAAMERARASARLRGAYRSSPKAGRRQREQKRRSSRPFAPGRDPAAMSEAVDALLRRMGWTEQIEVSGVTARWREVVGDQIADHCEPLTFEEGVLTVKASSTAWATQLGIMSGQIRHRINEEFGRDIVRELKVSGPTTRSWTRGQRTVRGRGPRDTYG</sequence>
<evidence type="ECO:0000256" key="1">
    <source>
        <dbReference type="SAM" id="MobiDB-lite"/>
    </source>
</evidence>
<dbReference type="EMBL" id="JAUHQA010000001">
    <property type="protein sequence ID" value="MDN4480507.1"/>
    <property type="molecule type" value="Genomic_DNA"/>
</dbReference>
<feature type="compositionally biased region" description="Basic and acidic residues" evidence="1">
    <location>
        <begin position="43"/>
        <end position="53"/>
    </location>
</feature>
<gene>
    <name evidence="2" type="ORF">QQX02_06175</name>
</gene>
<reference evidence="2" key="1">
    <citation type="submission" date="2023-06" db="EMBL/GenBank/DDBJ databases">
        <title>Egi l300058.</title>
        <authorList>
            <person name="Gao L."/>
            <person name="Fang B.-Z."/>
            <person name="Li W.-J."/>
        </authorList>
    </citation>
    <scope>NUCLEOTIDE SEQUENCE</scope>
    <source>
        <strain evidence="2">EGI L300058</strain>
    </source>
</reference>
<accession>A0ABT8GGD5</accession>
<name>A0ABT8GGD5_9MICO</name>